<dbReference type="InterPro" id="IPR036770">
    <property type="entry name" value="Ankyrin_rpt-contain_sf"/>
</dbReference>
<feature type="repeat" description="ANK" evidence="9">
    <location>
        <begin position="390"/>
        <end position="422"/>
    </location>
</feature>
<dbReference type="SUPFAM" id="SSF48403">
    <property type="entry name" value="Ankyrin repeat"/>
    <property type="match status" value="2"/>
</dbReference>
<keyword evidence="14" id="KW-1185">Reference proteome</keyword>
<organism evidence="13 14">
    <name type="scientific">Paragonimus westermani</name>
    <dbReference type="NCBI Taxonomy" id="34504"/>
    <lineage>
        <taxon>Eukaryota</taxon>
        <taxon>Metazoa</taxon>
        <taxon>Spiralia</taxon>
        <taxon>Lophotrochozoa</taxon>
        <taxon>Platyhelminthes</taxon>
        <taxon>Trematoda</taxon>
        <taxon>Digenea</taxon>
        <taxon>Plagiorchiida</taxon>
        <taxon>Troglotremata</taxon>
        <taxon>Troglotrematidae</taxon>
        <taxon>Paragonimus</taxon>
    </lineage>
</organism>
<evidence type="ECO:0000256" key="5">
    <source>
        <dbReference type="ARBA" id="ARBA00022737"/>
    </source>
</evidence>
<feature type="region of interest" description="Disordered" evidence="10">
    <location>
        <begin position="765"/>
        <end position="787"/>
    </location>
</feature>
<keyword evidence="5" id="KW-0677">Repeat</keyword>
<evidence type="ECO:0000256" key="7">
    <source>
        <dbReference type="ARBA" id="ARBA00023136"/>
    </source>
</evidence>
<keyword evidence="8" id="KW-0206">Cytoskeleton</keyword>
<feature type="repeat" description="ANK" evidence="9">
    <location>
        <begin position="590"/>
        <end position="622"/>
    </location>
</feature>
<dbReference type="Pfam" id="PF17809">
    <property type="entry name" value="UPA_2"/>
    <property type="match status" value="1"/>
</dbReference>
<feature type="repeat" description="ANK" evidence="9">
    <location>
        <begin position="258"/>
        <end position="290"/>
    </location>
</feature>
<evidence type="ECO:0000256" key="2">
    <source>
        <dbReference type="ARBA" id="ARBA00004370"/>
    </source>
</evidence>
<dbReference type="InterPro" id="IPR011029">
    <property type="entry name" value="DEATH-like_dom_sf"/>
</dbReference>
<feature type="repeat" description="ANK" evidence="9">
    <location>
        <begin position="490"/>
        <end position="522"/>
    </location>
</feature>
<keyword evidence="7" id="KW-0472">Membrane</keyword>
<dbReference type="GO" id="GO:0007165">
    <property type="term" value="P:signal transduction"/>
    <property type="evidence" value="ECO:0007669"/>
    <property type="project" value="InterPro"/>
</dbReference>
<name>A0A5J4P1R4_9TREM</name>
<dbReference type="Gene3D" id="1.25.40.20">
    <property type="entry name" value="Ankyrin repeat-containing domain"/>
    <property type="match status" value="5"/>
</dbReference>
<dbReference type="InterPro" id="IPR000488">
    <property type="entry name" value="Death_dom"/>
</dbReference>
<reference evidence="13 14" key="1">
    <citation type="journal article" date="2019" name="Gigascience">
        <title>Whole-genome sequence of the oriental lung fluke Paragonimus westermani.</title>
        <authorList>
            <person name="Oey H."/>
            <person name="Zakrzewski M."/>
            <person name="Narain K."/>
            <person name="Devi K.R."/>
            <person name="Agatsuma T."/>
            <person name="Nawaratna S."/>
            <person name="Gobert G.N."/>
            <person name="Jones M.K."/>
            <person name="Ragan M.A."/>
            <person name="McManus D.P."/>
            <person name="Krause L."/>
        </authorList>
    </citation>
    <scope>NUCLEOTIDE SEQUENCE [LARGE SCALE GENOMIC DNA]</scope>
    <source>
        <strain evidence="13 14">IND2009</strain>
    </source>
</reference>
<dbReference type="InterPro" id="IPR002110">
    <property type="entry name" value="Ankyrin_rpt"/>
</dbReference>
<dbReference type="SMART" id="SM00248">
    <property type="entry name" value="ANK"/>
    <property type="match status" value="20"/>
</dbReference>
<protein>
    <submittedName>
        <fullName evidence="13">Ankyrin</fullName>
    </submittedName>
</protein>
<evidence type="ECO:0000256" key="1">
    <source>
        <dbReference type="ARBA" id="ARBA00004245"/>
    </source>
</evidence>
<evidence type="ECO:0000256" key="10">
    <source>
        <dbReference type="SAM" id="MobiDB-lite"/>
    </source>
</evidence>
<comment type="subcellular location">
    <subcellularLocation>
        <location evidence="1">Cytoplasm</location>
        <location evidence="1">Cytoskeleton</location>
    </subcellularLocation>
    <subcellularLocation>
        <location evidence="2">Membrane</location>
    </subcellularLocation>
</comment>
<dbReference type="SMART" id="SM00218">
    <property type="entry name" value="ZU5"/>
    <property type="match status" value="1"/>
</dbReference>
<feature type="repeat" description="ANK" evidence="9">
    <location>
        <begin position="129"/>
        <end position="154"/>
    </location>
</feature>
<dbReference type="PROSITE" id="PS50017">
    <property type="entry name" value="DEATH_DOMAIN"/>
    <property type="match status" value="1"/>
</dbReference>
<feature type="repeat" description="ANK" evidence="9">
    <location>
        <begin position="192"/>
        <end position="224"/>
    </location>
</feature>
<dbReference type="Pfam" id="PF12796">
    <property type="entry name" value="Ank_2"/>
    <property type="match status" value="5"/>
</dbReference>
<feature type="repeat" description="ANK" evidence="9">
    <location>
        <begin position="96"/>
        <end position="128"/>
    </location>
</feature>
<dbReference type="InterPro" id="IPR051165">
    <property type="entry name" value="Multifunctional_ANK_Repeat"/>
</dbReference>
<feature type="compositionally biased region" description="Acidic residues" evidence="10">
    <location>
        <begin position="766"/>
        <end position="776"/>
    </location>
</feature>
<gene>
    <name evidence="13" type="ORF">DEA37_0003439</name>
</gene>
<dbReference type="EMBL" id="QNGE01000216">
    <property type="protein sequence ID" value="KAA3681370.1"/>
    <property type="molecule type" value="Genomic_DNA"/>
</dbReference>
<dbReference type="PROSITE" id="PS50088">
    <property type="entry name" value="ANK_REPEAT"/>
    <property type="match status" value="17"/>
</dbReference>
<dbReference type="SUPFAM" id="SSF47986">
    <property type="entry name" value="DEATH domain"/>
    <property type="match status" value="1"/>
</dbReference>
<accession>A0A5J4P1R4</accession>
<evidence type="ECO:0000256" key="8">
    <source>
        <dbReference type="ARBA" id="ARBA00023212"/>
    </source>
</evidence>
<dbReference type="Gene3D" id="2.60.220.30">
    <property type="match status" value="2"/>
</dbReference>
<feature type="repeat" description="ANK" evidence="9">
    <location>
        <begin position="523"/>
        <end position="555"/>
    </location>
</feature>
<dbReference type="Pfam" id="PF00023">
    <property type="entry name" value="Ank"/>
    <property type="match status" value="2"/>
</dbReference>
<evidence type="ECO:0000259" key="11">
    <source>
        <dbReference type="PROSITE" id="PS50017"/>
    </source>
</evidence>
<dbReference type="PROSITE" id="PS51145">
    <property type="entry name" value="ZU5"/>
    <property type="match status" value="2"/>
</dbReference>
<dbReference type="Pfam" id="PF00791">
    <property type="entry name" value="ZU5"/>
    <property type="match status" value="2"/>
</dbReference>
<evidence type="ECO:0000256" key="3">
    <source>
        <dbReference type="ARBA" id="ARBA00022490"/>
    </source>
</evidence>
<feature type="repeat" description="ANK" evidence="9">
    <location>
        <begin position="225"/>
        <end position="257"/>
    </location>
</feature>
<keyword evidence="4" id="KW-0597">Phosphoprotein</keyword>
<evidence type="ECO:0000256" key="9">
    <source>
        <dbReference type="PROSITE-ProRule" id="PRU00023"/>
    </source>
</evidence>
<dbReference type="GO" id="GO:0016020">
    <property type="term" value="C:membrane"/>
    <property type="evidence" value="ECO:0007669"/>
    <property type="project" value="UniProtKB-SubCell"/>
</dbReference>
<dbReference type="FunFam" id="2.60.220.30:FF:000009">
    <property type="entry name" value="Ankyrin 2, isoform G"/>
    <property type="match status" value="1"/>
</dbReference>
<feature type="repeat" description="ANK" evidence="9">
    <location>
        <begin position="556"/>
        <end position="578"/>
    </location>
</feature>
<comment type="caution">
    <text evidence="13">The sequence shown here is derived from an EMBL/GenBank/DDBJ whole genome shotgun (WGS) entry which is preliminary data.</text>
</comment>
<feature type="region of interest" description="Disordered" evidence="10">
    <location>
        <begin position="1789"/>
        <end position="1810"/>
    </location>
</feature>
<evidence type="ECO:0000256" key="6">
    <source>
        <dbReference type="ARBA" id="ARBA00023043"/>
    </source>
</evidence>
<proteinExistence type="predicted"/>
<feature type="repeat" description="ANK" evidence="9">
    <location>
        <begin position="423"/>
        <end position="455"/>
    </location>
</feature>
<feature type="domain" description="Death" evidence="11">
    <location>
        <begin position="1384"/>
        <end position="1460"/>
    </location>
</feature>
<dbReference type="Pfam" id="PF13857">
    <property type="entry name" value="Ank_5"/>
    <property type="match status" value="1"/>
</dbReference>
<evidence type="ECO:0000313" key="13">
    <source>
        <dbReference type="EMBL" id="KAA3681370.1"/>
    </source>
</evidence>
<dbReference type="PRINTS" id="PR01415">
    <property type="entry name" value="ANKYRIN"/>
</dbReference>
<dbReference type="PANTHER" id="PTHR24123:SF141">
    <property type="entry name" value="ANKYRIN 2, ISOFORM U"/>
    <property type="match status" value="1"/>
</dbReference>
<feature type="repeat" description="ANK" evidence="9">
    <location>
        <begin position="456"/>
        <end position="479"/>
    </location>
</feature>
<feature type="repeat" description="ANK" evidence="9">
    <location>
        <begin position="324"/>
        <end position="356"/>
    </location>
</feature>
<sequence>MDAVDRIFITLGKCYIPEETKLCPVKFSFIIKLDLIQTALCPSKLAMSEECHHALYLSLYEQNGLTALHLATKEAKINVVRELLARGANVQAVTRKGNTALHIASLAGHLEIAKLLIENGADVNCQSQDGFTPLAVALQQGHDRVVAVLLERDSHGKTRLPALHIAAKKNDVHSATLLLSNKDVNVDHASASGFTPLHIAAHYGNVNVTKLLIERGANVNYNAKNAITPLHVAAKWGKPEVVRELLKAGAEIDARTRDGLSPLHCAARSGHAEVIRILLNAGANASLKTKDYLTPLHVAAHCGNLRVARVLLESKCNVNARALTGLTPLHVASFVGCLEAVSMLLQRGANANHTTLRNESALHLVARSRQTEAAKLLIKHGAQVDARTRENQTPLHVAIRARHQPIVELLLSAGADPNLPTKDSHAALHLATREDSADIVALLLEHGAQCECKTKKGFTPLHLAAKHGHLDIAQILLEKAKADPNATGRGGFTPVHVAAYYNASAVLQLLLSHGGDVNQTIKNGFTPLHLAAKRNHVNCIRLLAEHGASIDCGSRNGYTPLHLAAQDGRLDVVKLLVNQYKAQPDAAAKDGLTPLHLAVQEDKVPVAECLLNAGASLHVTTTEARFTPIHNAAYRGQLQALRLLLSRLPEAEQVKAVNSRTRMGSTPLHLAAQQGHLQVVLKLLQVGADPNARNKQGWTAAQLAYKQHYLNLFEELRKVTTNVEDWSLPSLTGAGSEGLTDGDPKLVTGSISFERVEHMIDHVVSDSEDEGGDNDETVIPSTPKLRPSSMIIRPQSLHVTKRKQSGEDSARVSMYDSVNEDRPKSYISDQVQQPTLTAQPIGALHNVTPSPAGLSLWDFDADNMQLTRKPIKTGFLISFLVDARGCLVEAQRRSDLRFFIPPNATLAPARIICRVLRPEYAPNYPSMNDGDFLASRILEMGPFQMQFALPIMIEVPHIASLRGKEREIVVLRSETGNSWKEHPMESNDNAVHDALGEVFDRLDSSNTLRDRRIHRILTYDFPQYFALLSRFRQEVAMIGSEGGLISSTVSPQVQAVFPPGALQKRIKVGLQAQPIPADLITRLVGPRVSVSPVVSIEPRRRKFHKPITMTIPLPKPPPTVGRVESSTTVSSTHSVRLLCSLSGGTNPAVWEDITGSTPLTKQKGCVSFTTTVSARLWLIDCPSNASAVEIATRIYRESIVPPLISRFAVYARQPMNLEAAASTDGTDPSTAKFRRPSAELTQLRCLCLTDDNEDKTLECLERFGLLAIGTPAEVLENRPYWIELSGNLTPVTKSDTQPRLVVRPFLDNRVTFPVRIRHSQDHQEADTSVVIGKIAFMRDPRHIKSTAEGVELTPRPVVTLEIRLPRPGESVLVATAGSEILGRSELDRNLLARQLGSDWNRLAPVLGLTQDEIESISQATSPSSGPASEQEKAELTLAMWQHKAATMGLSERDALAQGIRVDWIVCLLVHVTLQSEAMQPTVLVFICNRLADALRSINRVDAIHPSMIAIGPVVTQDEKVTAVAVLDKKVGERMPKLIETEKAEVFRPPSALLETEIGPEQVLDQLAESAYISVEPLPERPSQLEISPKWSGVPVQPSLADFDIEGKITETIVQPQLPTEDTSVFKAEIVDKHTTIEMAEELAQTISDSTLITPVVQQLPVDIQEEFIQPIQVSRHPSIPTEPPGSPTITPRVMLDSIETGVPQLLQDKLEQDKQTTGETVEMITANVEPTVRLEKTREEAFGIFEEQNVFSPTVRTEHVDDQMKEVILKPSLPVEDEALTVRADKTASELAESISEEPTTTTFGKRKLR</sequence>
<feature type="repeat" description="ANK" evidence="9">
    <location>
        <begin position="63"/>
        <end position="95"/>
    </location>
</feature>
<dbReference type="PROSITE" id="PS50297">
    <property type="entry name" value="ANK_REP_REGION"/>
    <property type="match status" value="17"/>
</dbReference>
<feature type="repeat" description="ANK" evidence="9">
    <location>
        <begin position="357"/>
        <end position="389"/>
    </location>
</feature>
<feature type="domain" description="ZU5" evidence="12">
    <location>
        <begin position="875"/>
        <end position="1030"/>
    </location>
</feature>
<feature type="repeat" description="ANK" evidence="9">
    <location>
        <begin position="663"/>
        <end position="695"/>
    </location>
</feature>
<evidence type="ECO:0000256" key="4">
    <source>
        <dbReference type="ARBA" id="ARBA00022553"/>
    </source>
</evidence>
<feature type="repeat" description="ANK" evidence="9">
    <location>
        <begin position="291"/>
        <end position="323"/>
    </location>
</feature>
<dbReference type="Gene3D" id="1.10.533.10">
    <property type="entry name" value="Death Domain, Fas"/>
    <property type="match status" value="1"/>
</dbReference>
<dbReference type="InterPro" id="IPR040745">
    <property type="entry name" value="Ankyrin_UPA"/>
</dbReference>
<feature type="domain" description="ZU5" evidence="12">
    <location>
        <begin position="1032"/>
        <end position="1181"/>
    </location>
</feature>
<dbReference type="Proteomes" id="UP000324629">
    <property type="component" value="Unassembled WGS sequence"/>
</dbReference>
<evidence type="ECO:0000313" key="14">
    <source>
        <dbReference type="Proteomes" id="UP000324629"/>
    </source>
</evidence>
<dbReference type="Gene3D" id="2.60.40.2660">
    <property type="match status" value="1"/>
</dbReference>
<dbReference type="PANTHER" id="PTHR24123">
    <property type="entry name" value="ANKYRIN REPEAT-CONTAINING"/>
    <property type="match status" value="1"/>
</dbReference>
<dbReference type="InterPro" id="IPR000906">
    <property type="entry name" value="ZU5_dom"/>
</dbReference>
<evidence type="ECO:0000259" key="12">
    <source>
        <dbReference type="PROSITE" id="PS51145"/>
    </source>
</evidence>
<dbReference type="GO" id="GO:0005856">
    <property type="term" value="C:cytoskeleton"/>
    <property type="evidence" value="ECO:0007669"/>
    <property type="project" value="UniProtKB-SubCell"/>
</dbReference>
<keyword evidence="6 9" id="KW-0040">ANK repeat</keyword>
<keyword evidence="3" id="KW-0963">Cytoplasm</keyword>